<dbReference type="SUPFAM" id="SSF52200">
    <property type="entry name" value="Toll/Interleukin receptor TIR domain"/>
    <property type="match status" value="1"/>
</dbReference>
<feature type="domain" description="Tyrosine-protein kinase ephrin type A/B receptor-like" evidence="4">
    <location>
        <begin position="444"/>
        <end position="486"/>
    </location>
</feature>
<evidence type="ECO:0000256" key="3">
    <source>
        <dbReference type="SAM" id="SignalP"/>
    </source>
</evidence>
<evidence type="ECO:0000259" key="4">
    <source>
        <dbReference type="Pfam" id="PF07699"/>
    </source>
</evidence>
<evidence type="ECO:0008006" key="8">
    <source>
        <dbReference type="Google" id="ProtNLM"/>
    </source>
</evidence>
<evidence type="ECO:0000256" key="2">
    <source>
        <dbReference type="SAM" id="Phobius"/>
    </source>
</evidence>
<dbReference type="PANTHER" id="PTHR46967">
    <property type="entry name" value="INSULIN-LIKE GROWTH FACTOR BINDING PROTEIN,N-TERMINAL"/>
    <property type="match status" value="1"/>
</dbReference>
<feature type="transmembrane region" description="Helical" evidence="2">
    <location>
        <begin position="757"/>
        <end position="781"/>
    </location>
</feature>
<dbReference type="SMART" id="SM01411">
    <property type="entry name" value="Ephrin_rec_like"/>
    <property type="match status" value="3"/>
</dbReference>
<feature type="transmembrane region" description="Helical" evidence="2">
    <location>
        <begin position="1042"/>
        <end position="1068"/>
    </location>
</feature>
<feature type="transmembrane region" description="Helical" evidence="2">
    <location>
        <begin position="911"/>
        <end position="933"/>
    </location>
</feature>
<keyword evidence="2" id="KW-0812">Transmembrane</keyword>
<dbReference type="InterPro" id="IPR009030">
    <property type="entry name" value="Growth_fac_rcpt_cys_sf"/>
</dbReference>
<feature type="transmembrane region" description="Helical" evidence="2">
    <location>
        <begin position="825"/>
        <end position="843"/>
    </location>
</feature>
<dbReference type="Gene3D" id="3.40.50.10140">
    <property type="entry name" value="Toll/interleukin-1 receptor homology (TIR) domain"/>
    <property type="match status" value="1"/>
</dbReference>
<feature type="transmembrane region" description="Helical" evidence="2">
    <location>
        <begin position="989"/>
        <end position="1007"/>
    </location>
</feature>
<dbReference type="Proteomes" id="UP000654075">
    <property type="component" value="Unassembled WGS sequence"/>
</dbReference>
<feature type="transmembrane region" description="Helical" evidence="2">
    <location>
        <begin position="1019"/>
        <end position="1036"/>
    </location>
</feature>
<accession>A0A813GBQ4</accession>
<feature type="chain" id="PRO_5032308439" description="Receptor ligand binding region domain-containing protein" evidence="3">
    <location>
        <begin position="22"/>
        <end position="1495"/>
    </location>
</feature>
<feature type="domain" description="Leucine-binding protein" evidence="5">
    <location>
        <begin position="26"/>
        <end position="366"/>
    </location>
</feature>
<dbReference type="Gene3D" id="2.10.50.10">
    <property type="entry name" value="Tumor Necrosis Factor Receptor, subunit A, domain 2"/>
    <property type="match status" value="2"/>
</dbReference>
<dbReference type="InterPro" id="IPR028082">
    <property type="entry name" value="Peripla_BP_I"/>
</dbReference>
<feature type="transmembrane region" description="Helical" evidence="2">
    <location>
        <begin position="725"/>
        <end position="745"/>
    </location>
</feature>
<sequence length="1495" mass="159786">MQTSLLLLLCSLAGNAHQSNACELKLGGAISSTGKHGIHGGYGWSLVSGWTLWAETVNARGGLQLPSGKCTVRLPLDVRDDESSSSISPVVLEEMLNSSHAAFADLDFVIGPASSGITMVDAQVAQRHQKILFSSGASEQLYDKGNEYIFSTLTPGRQYMSSGLELLHSKGARSVVFASQDRAFSQSVCEGANKTAASLGMEVKGYFVYSVGKSNFADLVYSIKTLDADVYAGCGHQDDVTHIIGNANVLNVNPKAMLVTSASDQGIVKNVGVQYSHGLLSPTQWHKSLDFSDDDLFFGSAAQFHETFLARFGLPPSYHAAFASAAGYALGKAIEAAGSTGAAAVITSLRALSVNSFYGPIAFSGPGDTSGLLGTMPRRPMGTTQISNGTISVVAPQEAAAAALIYPLPTWAEKALMLYPCPEGTYDDGFSSLGQQKCTQCNPGEYRDNFALVCHPCPAGEFAKSPGARICQKCPATQFQSQAGATACIACPAGTYCPDEGSDDASPCPVGYFCLANEAMPVPCPAGTYNSKPGAMNVSHCRPCDPGQFSADSGKAQCEACARGRYCSGIECQSCDLCPAGTFASLGNQSNCTSCGPGKLTYKQVQVHGQQEWLPAVGSDSESSCGCDRGMFANPSGDCEPCAEGMSCAGMGIIVIEQGYHNLVRRPDQVYRCFGDAMRCPGGETGSCAVGRDPTSLGCSSCLAEPPHSPGPNGTCEKCNENDSWAAVGLCVLVVLGLCAVYAVINGESRAKQKSSVLLIGVTVGQLVSVCQFFGVLYAFAVQWPEPFASLLSTLMLLNFQIEAVKIGCAIQMGPVGIFTVKMCIMLFLVLVMTLIHAFNVIMWHGSHFRKRLPALIGTAGTLCMAFFVSILSNILAPFQCDTHPGGLRTVRAYPTVVCWDPGSSSTHMEMVGISLAFATIPIAFLTVSFFVIRSFPRRMLDGDVQFQNTWVFLFFRFHPRSHRFALVLLGRNALLGISPVLPDAMTQVGLLQIILLMYLMVTLHICPWRLQAANILDVAANAGMVLMLSLCALFIDNVDRTAISQICCALFAFLLIAFSTALLHGMVSRFLGARRKAFDYFLCHHKAGAGSFARLLKIKVSARSKARVWLDADDLKDMSLLFEYVKSHTQTVVVLCSEGIFSRPWCLGELTTAHLNGIKTVFVCFPGFAWPGEEFMNSPARYVTGLEVLTEHGLSEEMLVSTLRSLSDLPHINLPKFVTGAILNGLVDKLGSGASCGQIAASSRHSLSAKHACETIILADHSNSEAACTALILENMLHPMGMTDAKRMPKVLGADESVPAELKQVVVVCSSGCFLSPVMMRALIMAAGCKATVLPVISEDSFRFPTEELYEQICSEAPKPSQKGALPLKGGYLARLVKSVFNEIAVVVQPADYSTTEQILKVKAEAIMTRLGGPLNKLAEPEMDSLKDLSGPFNTLAEPEMDSLPLLFSLSLNLSGPFNKLAEPEMDSLKDLNGPEMDSLNTCHPAFDKINESL</sequence>
<dbReference type="SUPFAM" id="SSF57184">
    <property type="entry name" value="Growth factor receptor domain"/>
    <property type="match status" value="1"/>
</dbReference>
<keyword evidence="1 3" id="KW-0732">Signal</keyword>
<keyword evidence="2" id="KW-0472">Membrane</keyword>
<feature type="transmembrane region" description="Helical" evidence="2">
    <location>
        <begin position="855"/>
        <end position="877"/>
    </location>
</feature>
<dbReference type="Gene3D" id="3.40.50.2300">
    <property type="match status" value="2"/>
</dbReference>
<reference evidence="6" key="1">
    <citation type="submission" date="2021-02" db="EMBL/GenBank/DDBJ databases">
        <authorList>
            <person name="Dougan E. K."/>
            <person name="Rhodes N."/>
            <person name="Thang M."/>
            <person name="Chan C."/>
        </authorList>
    </citation>
    <scope>NUCLEOTIDE SEQUENCE</scope>
</reference>
<dbReference type="Pfam" id="PF07699">
    <property type="entry name" value="Ephrin_rec_like"/>
    <property type="match status" value="1"/>
</dbReference>
<gene>
    <name evidence="6" type="ORF">PGLA1383_LOCUS37838</name>
</gene>
<comment type="caution">
    <text evidence="6">The sequence shown here is derived from an EMBL/GenBank/DDBJ whole genome shotgun (WGS) entry which is preliminary data.</text>
</comment>
<organism evidence="6 7">
    <name type="scientific">Polarella glacialis</name>
    <name type="common">Dinoflagellate</name>
    <dbReference type="NCBI Taxonomy" id="89957"/>
    <lineage>
        <taxon>Eukaryota</taxon>
        <taxon>Sar</taxon>
        <taxon>Alveolata</taxon>
        <taxon>Dinophyceae</taxon>
        <taxon>Suessiales</taxon>
        <taxon>Suessiaceae</taxon>
        <taxon>Polarella</taxon>
    </lineage>
</organism>
<dbReference type="EMBL" id="CAJNNV010027403">
    <property type="protein sequence ID" value="CAE8620274.1"/>
    <property type="molecule type" value="Genomic_DNA"/>
</dbReference>
<dbReference type="PANTHER" id="PTHR46967:SF2">
    <property type="entry name" value="SUSHI, VON WILLEBRAND FACTOR TYPE A, EGF AND PENTRAXIN DOMAIN-CONTAINING PROTEIN 1-LIKE"/>
    <property type="match status" value="1"/>
</dbReference>
<keyword evidence="7" id="KW-1185">Reference proteome</keyword>
<dbReference type="InterPro" id="IPR011641">
    <property type="entry name" value="Tyr-kin_ephrin_A/B_rcpt-like"/>
</dbReference>
<dbReference type="InterPro" id="IPR035897">
    <property type="entry name" value="Toll_tir_struct_dom_sf"/>
</dbReference>
<dbReference type="CDD" id="cd00185">
    <property type="entry name" value="TNFRSF"/>
    <property type="match status" value="1"/>
</dbReference>
<dbReference type="OrthoDB" id="439917at2759"/>
<protein>
    <recommendedName>
        <fullName evidence="8">Receptor ligand binding region domain-containing protein</fullName>
    </recommendedName>
</protein>
<evidence type="ECO:0000256" key="1">
    <source>
        <dbReference type="ARBA" id="ARBA00022729"/>
    </source>
</evidence>
<dbReference type="InterPro" id="IPR028081">
    <property type="entry name" value="Leu-bd"/>
</dbReference>
<keyword evidence="2" id="KW-1133">Transmembrane helix</keyword>
<proteinExistence type="predicted"/>
<dbReference type="SUPFAM" id="SSF53822">
    <property type="entry name" value="Periplasmic binding protein-like I"/>
    <property type="match status" value="1"/>
</dbReference>
<dbReference type="Pfam" id="PF13458">
    <property type="entry name" value="Peripla_BP_6"/>
    <property type="match status" value="1"/>
</dbReference>
<evidence type="ECO:0000313" key="7">
    <source>
        <dbReference type="Proteomes" id="UP000654075"/>
    </source>
</evidence>
<evidence type="ECO:0000313" key="6">
    <source>
        <dbReference type="EMBL" id="CAE8620274.1"/>
    </source>
</evidence>
<feature type="signal peptide" evidence="3">
    <location>
        <begin position="1"/>
        <end position="21"/>
    </location>
</feature>
<name>A0A813GBQ4_POLGL</name>
<evidence type="ECO:0000259" key="5">
    <source>
        <dbReference type="Pfam" id="PF13458"/>
    </source>
</evidence>